<protein>
    <submittedName>
        <fullName evidence="11">Amino acid ABC transporter permease</fullName>
    </submittedName>
</protein>
<organism evidence="11 12">
    <name type="scientific">Nguyenibacter vanlangensis</name>
    <dbReference type="NCBI Taxonomy" id="1216886"/>
    <lineage>
        <taxon>Bacteria</taxon>
        <taxon>Pseudomonadati</taxon>
        <taxon>Pseudomonadota</taxon>
        <taxon>Alphaproteobacteria</taxon>
        <taxon>Acetobacterales</taxon>
        <taxon>Acetobacteraceae</taxon>
        <taxon>Nguyenibacter</taxon>
    </lineage>
</organism>
<dbReference type="PANTHER" id="PTHR30614:SF0">
    <property type="entry name" value="L-CYSTINE TRANSPORT SYSTEM PERMEASE PROTEIN TCYL"/>
    <property type="match status" value="1"/>
</dbReference>
<feature type="transmembrane region" description="Helical" evidence="9">
    <location>
        <begin position="249"/>
        <end position="270"/>
    </location>
</feature>
<feature type="transmembrane region" description="Helical" evidence="9">
    <location>
        <begin position="148"/>
        <end position="167"/>
    </location>
</feature>
<keyword evidence="4" id="KW-1003">Cell membrane</keyword>
<dbReference type="PANTHER" id="PTHR30614">
    <property type="entry name" value="MEMBRANE COMPONENT OF AMINO ACID ABC TRANSPORTER"/>
    <property type="match status" value="1"/>
</dbReference>
<evidence type="ECO:0000256" key="1">
    <source>
        <dbReference type="ARBA" id="ARBA00004429"/>
    </source>
</evidence>
<proteinExistence type="inferred from homology"/>
<dbReference type="Proteomes" id="UP001449795">
    <property type="component" value="Chromosome"/>
</dbReference>
<evidence type="ECO:0000259" key="10">
    <source>
        <dbReference type="PROSITE" id="PS50928"/>
    </source>
</evidence>
<dbReference type="InterPro" id="IPR035906">
    <property type="entry name" value="MetI-like_sf"/>
</dbReference>
<keyword evidence="6" id="KW-0029">Amino-acid transport</keyword>
<gene>
    <name evidence="11" type="ORF">AAC691_11930</name>
</gene>
<evidence type="ECO:0000256" key="6">
    <source>
        <dbReference type="ARBA" id="ARBA00022970"/>
    </source>
</evidence>
<keyword evidence="7 9" id="KW-1133">Transmembrane helix</keyword>
<dbReference type="EMBL" id="CP152276">
    <property type="protein sequence ID" value="XAE41040.1"/>
    <property type="molecule type" value="Genomic_DNA"/>
</dbReference>
<dbReference type="CDD" id="cd06261">
    <property type="entry name" value="TM_PBP2"/>
    <property type="match status" value="1"/>
</dbReference>
<dbReference type="SUPFAM" id="SSF161098">
    <property type="entry name" value="MetI-like"/>
    <property type="match status" value="1"/>
</dbReference>
<dbReference type="Pfam" id="PF00528">
    <property type="entry name" value="BPD_transp_1"/>
    <property type="match status" value="1"/>
</dbReference>
<comment type="similarity">
    <text evidence="2">Belongs to the binding-protein-dependent transport system permease family. HisMQ subfamily.</text>
</comment>
<accession>A0ABZ3D017</accession>
<evidence type="ECO:0000256" key="9">
    <source>
        <dbReference type="RuleBase" id="RU363032"/>
    </source>
</evidence>
<evidence type="ECO:0000256" key="3">
    <source>
        <dbReference type="ARBA" id="ARBA00022448"/>
    </source>
</evidence>
<feature type="transmembrane region" description="Helical" evidence="9">
    <location>
        <begin position="69"/>
        <end position="91"/>
    </location>
</feature>
<evidence type="ECO:0000313" key="12">
    <source>
        <dbReference type="Proteomes" id="UP001449795"/>
    </source>
</evidence>
<dbReference type="InterPro" id="IPR043429">
    <property type="entry name" value="ArtM/GltK/GlnP/TcyL/YhdX-like"/>
</dbReference>
<keyword evidence="12" id="KW-1185">Reference proteome</keyword>
<feature type="transmembrane region" description="Helical" evidence="9">
    <location>
        <begin position="111"/>
        <end position="136"/>
    </location>
</feature>
<feature type="domain" description="ABC transmembrane type-1" evidence="10">
    <location>
        <begin position="70"/>
        <end position="271"/>
    </location>
</feature>
<evidence type="ECO:0000256" key="7">
    <source>
        <dbReference type="ARBA" id="ARBA00022989"/>
    </source>
</evidence>
<evidence type="ECO:0000256" key="2">
    <source>
        <dbReference type="ARBA" id="ARBA00010072"/>
    </source>
</evidence>
<keyword evidence="8 9" id="KW-0472">Membrane</keyword>
<comment type="subcellular location">
    <subcellularLocation>
        <location evidence="1">Cell inner membrane</location>
        <topology evidence="1">Multi-pass membrane protein</topology>
    </subcellularLocation>
    <subcellularLocation>
        <location evidence="9">Cell membrane</location>
        <topology evidence="9">Multi-pass membrane protein</topology>
    </subcellularLocation>
</comment>
<dbReference type="InterPro" id="IPR000515">
    <property type="entry name" value="MetI-like"/>
</dbReference>
<dbReference type="PROSITE" id="PS50928">
    <property type="entry name" value="ABC_TM1"/>
    <property type="match status" value="1"/>
</dbReference>
<evidence type="ECO:0000256" key="8">
    <source>
        <dbReference type="ARBA" id="ARBA00023136"/>
    </source>
</evidence>
<keyword evidence="3 9" id="KW-0813">Transport</keyword>
<dbReference type="RefSeq" id="WP_342627045.1">
    <property type="nucleotide sequence ID" value="NZ_CP152276.1"/>
</dbReference>
<feature type="transmembrane region" description="Helical" evidence="9">
    <location>
        <begin position="26"/>
        <end position="48"/>
    </location>
</feature>
<reference evidence="11 12" key="1">
    <citation type="submission" date="2024-04" db="EMBL/GenBank/DDBJ databases">
        <title>Complete genome sequence of Nguyenibacter vanlangesis HBCM-1154, a strain capable of nitrogen fixation, IAA production, and phosphorus solubilization isolated from sugarcane soil.</title>
        <authorList>
            <person name="MY HANH P."/>
        </authorList>
    </citation>
    <scope>NUCLEOTIDE SEQUENCE [LARGE SCALE GENOMIC DNA]</scope>
    <source>
        <strain evidence="11 12">HBCM 1154</strain>
    </source>
</reference>
<sequence length="283" mass="31078">MTIRTDPVTIADAARLVGLRRVRAVAWGHVGSAVLIVGFVLWVARAFALGQIGWSYVGEFLFVPAILRGVWATLLMSVCAMALGMAVGLVLAVGRLSPAVVPRVASGAYTWLFRGVPVILQLLIWFNLALIFPHIVLPGVRTIRTVDLMTPFLSALLGLGLNQGAYIGEILRAGLQSIDRGQYEAAEMVGMTRMVALRRIILPQALRVVIPPLGNEFINMIKLTSLASMIQYPEVLHNAETIYYANTRVIELLIVAGFWYLMIVTVLSPLQHMLERRLAKGTH</sequence>
<keyword evidence="5 9" id="KW-0812">Transmembrane</keyword>
<name>A0ABZ3D017_9PROT</name>
<evidence type="ECO:0000256" key="4">
    <source>
        <dbReference type="ARBA" id="ARBA00022475"/>
    </source>
</evidence>
<evidence type="ECO:0000256" key="5">
    <source>
        <dbReference type="ARBA" id="ARBA00022692"/>
    </source>
</evidence>
<evidence type="ECO:0000313" key="11">
    <source>
        <dbReference type="EMBL" id="XAE41040.1"/>
    </source>
</evidence>
<dbReference type="InterPro" id="IPR010065">
    <property type="entry name" value="AA_ABC_transptr_permease_3TM"/>
</dbReference>
<dbReference type="Gene3D" id="1.10.3720.10">
    <property type="entry name" value="MetI-like"/>
    <property type="match status" value="1"/>
</dbReference>
<dbReference type="NCBIfam" id="TIGR01726">
    <property type="entry name" value="HEQRo_perm_3TM"/>
    <property type="match status" value="1"/>
</dbReference>